<reference evidence="3 4" key="1">
    <citation type="submission" date="2018-01" db="EMBL/GenBank/DDBJ databases">
        <title>Complete genome sequence of Bacteriovorax stolpii DSM12778.</title>
        <authorList>
            <person name="Tang B."/>
            <person name="Chang J."/>
        </authorList>
    </citation>
    <scope>NUCLEOTIDE SEQUENCE [LARGE SCALE GENOMIC DNA]</scope>
    <source>
        <strain evidence="3 4">DSM 12778</strain>
    </source>
</reference>
<dbReference type="Proteomes" id="UP000235584">
    <property type="component" value="Chromosome"/>
</dbReference>
<dbReference type="PANTHER" id="PTHR45266">
    <property type="entry name" value="OXALOACETATE DECARBOXYLASE ALPHA CHAIN"/>
    <property type="match status" value="1"/>
</dbReference>
<evidence type="ECO:0000259" key="2">
    <source>
        <dbReference type="PROSITE" id="PS50968"/>
    </source>
</evidence>
<dbReference type="InterPro" id="IPR050709">
    <property type="entry name" value="Biotin_Carboxyl_Carrier/Decarb"/>
</dbReference>
<evidence type="ECO:0000313" key="4">
    <source>
        <dbReference type="Proteomes" id="UP000235584"/>
    </source>
</evidence>
<name>A0A2K9NRI3_BACTC</name>
<sequence>MKRQIQLNEELIDVDIIEQNPRFVLFNLDGTEYAVNLGNIDDYKLNLNYNNTNSSVVALDTHIVVDGIEFSIDTPKRVRGKGKSGDHGQMVSPMPGKILKVLVSEGSELEAGTPILVMEAMKMEHTIKANKKGKIEKIFYKEGDQVQGGVELVKLC</sequence>
<dbReference type="Pfam" id="PF00364">
    <property type="entry name" value="Biotin_lipoyl"/>
    <property type="match status" value="1"/>
</dbReference>
<dbReference type="EMBL" id="CP025704">
    <property type="protein sequence ID" value="AUN98102.1"/>
    <property type="molecule type" value="Genomic_DNA"/>
</dbReference>
<evidence type="ECO:0000313" key="3">
    <source>
        <dbReference type="EMBL" id="AUN98102.1"/>
    </source>
</evidence>
<dbReference type="PANTHER" id="PTHR45266:SF3">
    <property type="entry name" value="OXALOACETATE DECARBOXYLASE ALPHA CHAIN"/>
    <property type="match status" value="1"/>
</dbReference>
<dbReference type="InterPro" id="IPR000089">
    <property type="entry name" value="Biotin_lipoyl"/>
</dbReference>
<feature type="domain" description="Lipoyl-binding" evidence="2">
    <location>
        <begin position="81"/>
        <end position="156"/>
    </location>
</feature>
<dbReference type="CDD" id="cd06850">
    <property type="entry name" value="biotinyl_domain"/>
    <property type="match status" value="1"/>
</dbReference>
<protein>
    <recommendedName>
        <fullName evidence="2">Lipoyl-binding domain-containing protein</fullName>
    </recommendedName>
</protein>
<dbReference type="Gene3D" id="2.40.50.100">
    <property type="match status" value="1"/>
</dbReference>
<keyword evidence="4" id="KW-1185">Reference proteome</keyword>
<organism evidence="3 4">
    <name type="scientific">Bacteriovorax stolpii</name>
    <name type="common">Bdellovibrio stolpii</name>
    <dbReference type="NCBI Taxonomy" id="960"/>
    <lineage>
        <taxon>Bacteria</taxon>
        <taxon>Pseudomonadati</taxon>
        <taxon>Bdellovibrionota</taxon>
        <taxon>Bacteriovoracia</taxon>
        <taxon>Bacteriovoracales</taxon>
        <taxon>Bacteriovoracaceae</taxon>
        <taxon>Bacteriovorax</taxon>
    </lineage>
</organism>
<gene>
    <name evidence="3" type="ORF">C0V70_08260</name>
</gene>
<dbReference type="PROSITE" id="PS00188">
    <property type="entry name" value="BIOTIN"/>
    <property type="match status" value="1"/>
</dbReference>
<proteinExistence type="predicted"/>
<keyword evidence="1" id="KW-0092">Biotin</keyword>
<dbReference type="AlphaFoldDB" id="A0A2K9NRI3"/>
<dbReference type="SUPFAM" id="SSF51230">
    <property type="entry name" value="Single hybrid motif"/>
    <property type="match status" value="1"/>
</dbReference>
<dbReference type="RefSeq" id="WP_102243393.1">
    <property type="nucleotide sequence ID" value="NZ_CP025704.1"/>
</dbReference>
<dbReference type="InterPro" id="IPR011053">
    <property type="entry name" value="Single_hybrid_motif"/>
</dbReference>
<dbReference type="PROSITE" id="PS50968">
    <property type="entry name" value="BIOTINYL_LIPOYL"/>
    <property type="match status" value="1"/>
</dbReference>
<evidence type="ECO:0000256" key="1">
    <source>
        <dbReference type="ARBA" id="ARBA00023267"/>
    </source>
</evidence>
<dbReference type="KEGG" id="bsto:C0V70_08260"/>
<accession>A0A2K9NRI3</accession>
<dbReference type="InterPro" id="IPR001882">
    <property type="entry name" value="Biotin_BS"/>
</dbReference>
<dbReference type="OrthoDB" id="5297413at2"/>
<dbReference type="FunFam" id="2.40.50.100:FF:000003">
    <property type="entry name" value="Acetyl-CoA carboxylase biotin carboxyl carrier protein"/>
    <property type="match status" value="1"/>
</dbReference>